<dbReference type="EMBL" id="CP098502">
    <property type="protein sequence ID" value="UTI66199.1"/>
    <property type="molecule type" value="Genomic_DNA"/>
</dbReference>
<protein>
    <recommendedName>
        <fullName evidence="3">MaoC-like domain-containing protein</fullName>
    </recommendedName>
</protein>
<dbReference type="Gene3D" id="3.10.129.10">
    <property type="entry name" value="Hotdog Thioesterase"/>
    <property type="match status" value="1"/>
</dbReference>
<feature type="domain" description="MaoC-like" evidence="3">
    <location>
        <begin position="28"/>
        <end position="126"/>
    </location>
</feature>
<dbReference type="InterPro" id="IPR029069">
    <property type="entry name" value="HotDog_dom_sf"/>
</dbReference>
<accession>A0ABY5DXC0</accession>
<gene>
    <name evidence="4" type="ORF">NBH00_08325</name>
</gene>
<organism evidence="4 5">
    <name type="scientific">Paraconexibacter antarcticus</name>
    <dbReference type="NCBI Taxonomy" id="2949664"/>
    <lineage>
        <taxon>Bacteria</taxon>
        <taxon>Bacillati</taxon>
        <taxon>Actinomycetota</taxon>
        <taxon>Thermoleophilia</taxon>
        <taxon>Solirubrobacterales</taxon>
        <taxon>Paraconexibacteraceae</taxon>
        <taxon>Paraconexibacter</taxon>
    </lineage>
</organism>
<dbReference type="Proteomes" id="UP001056035">
    <property type="component" value="Chromosome"/>
</dbReference>
<dbReference type="InterPro" id="IPR050830">
    <property type="entry name" value="Fungal_FAS"/>
</dbReference>
<evidence type="ECO:0000313" key="4">
    <source>
        <dbReference type="EMBL" id="UTI66199.1"/>
    </source>
</evidence>
<dbReference type="PANTHER" id="PTHR10982">
    <property type="entry name" value="MALONYL COA-ACYL CARRIER PROTEIN TRANSACYLASE"/>
    <property type="match status" value="1"/>
</dbReference>
<evidence type="ECO:0000256" key="1">
    <source>
        <dbReference type="ARBA" id="ARBA00005254"/>
    </source>
</evidence>
<sequence length="142" mass="14579">MRTAASTLPVAPVALIAGGAMQSDTIGPLSRTDFVRYAGAGGDFNPIHHDELMAAGAGLPSVFGMGMLHAGVLGSRLARWVGPDNVRAFSVRFTGQVWPGDELTLTGVVDAVSDGVAQISMKVTRQTGDVVLTAKATAVVMA</sequence>
<dbReference type="PANTHER" id="PTHR10982:SF21">
    <property type="entry name" value="FATTY ACID SYNTHASE SUBUNIT BETA"/>
    <property type="match status" value="1"/>
</dbReference>
<dbReference type="Pfam" id="PF01575">
    <property type="entry name" value="MaoC_dehydratas"/>
    <property type="match status" value="1"/>
</dbReference>
<keyword evidence="5" id="KW-1185">Reference proteome</keyword>
<dbReference type="InterPro" id="IPR002539">
    <property type="entry name" value="MaoC-like_dom"/>
</dbReference>
<name>A0ABY5DXC0_9ACTN</name>
<evidence type="ECO:0000259" key="3">
    <source>
        <dbReference type="Pfam" id="PF01575"/>
    </source>
</evidence>
<reference evidence="4 5" key="1">
    <citation type="submission" date="2022-06" db="EMBL/GenBank/DDBJ databases">
        <title>Paraconexibacter antarcticus.</title>
        <authorList>
            <person name="Kim C.S."/>
        </authorList>
    </citation>
    <scope>NUCLEOTIDE SEQUENCE [LARGE SCALE GENOMIC DNA]</scope>
    <source>
        <strain evidence="4 5">02-257</strain>
    </source>
</reference>
<evidence type="ECO:0000256" key="2">
    <source>
        <dbReference type="ARBA" id="ARBA00022679"/>
    </source>
</evidence>
<keyword evidence="2" id="KW-0808">Transferase</keyword>
<comment type="similarity">
    <text evidence="1">Belongs to the enoyl-CoA hydratase/isomerase family.</text>
</comment>
<dbReference type="SUPFAM" id="SSF54637">
    <property type="entry name" value="Thioesterase/thiol ester dehydrase-isomerase"/>
    <property type="match status" value="1"/>
</dbReference>
<proteinExistence type="inferred from homology"/>
<evidence type="ECO:0000313" key="5">
    <source>
        <dbReference type="Proteomes" id="UP001056035"/>
    </source>
</evidence>